<evidence type="ECO:0000313" key="1">
    <source>
        <dbReference type="EMBL" id="EEE17538.1"/>
    </source>
</evidence>
<protein>
    <submittedName>
        <fullName evidence="1">Uncharacterized protein</fullName>
    </submittedName>
</protein>
<name>B9CLN0_LANR4</name>
<proteinExistence type="predicted"/>
<reference evidence="1 2" key="1">
    <citation type="submission" date="2009-01" db="EMBL/GenBank/DDBJ databases">
        <authorList>
            <person name="Madupu R."/>
            <person name="Sebastian Y."/>
            <person name="Durkin A.S."/>
            <person name="Torralba M."/>
            <person name="Methe B."/>
            <person name="Sutton G.G."/>
            <person name="Strausberg R.L."/>
            <person name="Nelson K.E."/>
        </authorList>
    </citation>
    <scope>NUCLEOTIDE SEQUENCE [LARGE SCALE GENOMIC DNA]</scope>
    <source>
        <strain evidence="1 2">ATCC 49626</strain>
    </source>
</reference>
<accession>B9CLN0</accession>
<dbReference type="EMBL" id="ACFE01000002">
    <property type="protein sequence ID" value="EEE17538.1"/>
    <property type="molecule type" value="Genomic_DNA"/>
</dbReference>
<gene>
    <name evidence="1" type="ORF">ATORI0001_1207</name>
</gene>
<organism evidence="1 2">
    <name type="scientific">Lancefieldella rimae (strain ATCC 49626 / DSM 7090 / CCUG 31168 / NBRC 15546 / VPI D140H-11A)</name>
    <name type="common">Atopobium rimae</name>
    <dbReference type="NCBI Taxonomy" id="553184"/>
    <lineage>
        <taxon>Bacteria</taxon>
        <taxon>Bacillati</taxon>
        <taxon>Actinomycetota</taxon>
        <taxon>Coriobacteriia</taxon>
        <taxon>Coriobacteriales</taxon>
        <taxon>Atopobiaceae</taxon>
        <taxon>Lancefieldella</taxon>
    </lineage>
</organism>
<dbReference type="AlphaFoldDB" id="B9CLN0"/>
<evidence type="ECO:0000313" key="2">
    <source>
        <dbReference type="Proteomes" id="UP000004070"/>
    </source>
</evidence>
<sequence>MRADNMHPAGAAGSPGLRQGWVCDFQGAKLQKEHREEFV</sequence>
<comment type="caution">
    <text evidence="1">The sequence shown here is derived from an EMBL/GenBank/DDBJ whole genome shotgun (WGS) entry which is preliminary data.</text>
</comment>
<dbReference type="Proteomes" id="UP000004070">
    <property type="component" value="Unassembled WGS sequence"/>
</dbReference>